<keyword evidence="3" id="KW-0067">ATP-binding</keyword>
<dbReference type="OrthoDB" id="9778567at2"/>
<evidence type="ECO:0000256" key="1">
    <source>
        <dbReference type="ARBA" id="ARBA00022741"/>
    </source>
</evidence>
<keyword evidence="7" id="KW-1185">Reference proteome</keyword>
<dbReference type="GO" id="GO:0016787">
    <property type="term" value="F:hydrolase activity"/>
    <property type="evidence" value="ECO:0007669"/>
    <property type="project" value="UniProtKB-KW"/>
</dbReference>
<evidence type="ECO:0000256" key="3">
    <source>
        <dbReference type="ARBA" id="ARBA00022840"/>
    </source>
</evidence>
<dbReference type="Gene3D" id="2.40.100.10">
    <property type="entry name" value="Cyclophilin-like"/>
    <property type="match status" value="1"/>
</dbReference>
<dbReference type="EMBL" id="JXWY01000005">
    <property type="protein sequence ID" value="KIX91694.1"/>
    <property type="molecule type" value="Genomic_DNA"/>
</dbReference>
<feature type="domain" description="Carboxyltransferase" evidence="4">
    <location>
        <begin position="1"/>
        <end position="209"/>
    </location>
</feature>
<dbReference type="SMART" id="SM00796">
    <property type="entry name" value="AHS1"/>
    <property type="match status" value="1"/>
</dbReference>
<keyword evidence="6" id="KW-0456">Lyase</keyword>
<reference evidence="5 7" key="1">
    <citation type="submission" date="2015-01" db="EMBL/GenBank/DDBJ databases">
        <authorList>
            <person name="Guo J."/>
        </authorList>
    </citation>
    <scope>NUCLEOTIDE SEQUENCE [LARGE SCALE GENOMIC DNA]</scope>
    <source>
        <strain evidence="5 7">DSM 22147</strain>
    </source>
</reference>
<dbReference type="InterPro" id="IPR010016">
    <property type="entry name" value="PxpB"/>
</dbReference>
<gene>
    <name evidence="6" type="primary">kipI_1</name>
    <name evidence="6" type="ORF">NCTC13832_00456</name>
    <name evidence="5" type="ORF">TP70_01090</name>
</gene>
<dbReference type="Proteomes" id="UP000032366">
    <property type="component" value="Unassembled WGS sequence"/>
</dbReference>
<dbReference type="Gene3D" id="3.30.1360.40">
    <property type="match status" value="1"/>
</dbReference>
<dbReference type="GO" id="GO:0005524">
    <property type="term" value="F:ATP binding"/>
    <property type="evidence" value="ECO:0007669"/>
    <property type="project" value="UniProtKB-KW"/>
</dbReference>
<dbReference type="SUPFAM" id="SSF160467">
    <property type="entry name" value="PH0987 N-terminal domain-like"/>
    <property type="match status" value="1"/>
</dbReference>
<dbReference type="SUPFAM" id="SSF50891">
    <property type="entry name" value="Cyclophilin-like"/>
    <property type="match status" value="1"/>
</dbReference>
<evidence type="ECO:0000256" key="2">
    <source>
        <dbReference type="ARBA" id="ARBA00022801"/>
    </source>
</evidence>
<evidence type="ECO:0000313" key="5">
    <source>
        <dbReference type="EMBL" id="KIX91694.1"/>
    </source>
</evidence>
<sequence length="226" mass="25676">MKVYSQGDQAIVVSLRGQVTPKATQRLLVLRHYLNEQNYPFITEIVPTETDMLISYDARLMMKQLNVESPFLHMKALIAQIDLSEEKWKKQRRCVKVPMYYGGSHGPHLAGILEELNMTEAQFIERHTSGDYFVSMMGYSPGFPYLSGVDNSIIVNHTADDKRFIPAGSVILENNKCGITTTDTYEDWLVIGWTPLKLFDPTKKDFALISLGDHVKFDVLQEGRGV</sequence>
<name>A0A0D6XS95_9STAP</name>
<accession>A0A0D6XS95</accession>
<dbReference type="EMBL" id="UHDT01000001">
    <property type="protein sequence ID" value="SUM56798.1"/>
    <property type="molecule type" value="Genomic_DNA"/>
</dbReference>
<dbReference type="InterPro" id="IPR003833">
    <property type="entry name" value="CT_C_D"/>
</dbReference>
<evidence type="ECO:0000313" key="8">
    <source>
        <dbReference type="Proteomes" id="UP000254100"/>
    </source>
</evidence>
<keyword evidence="2 5" id="KW-0378">Hydrolase</keyword>
<evidence type="ECO:0000313" key="7">
    <source>
        <dbReference type="Proteomes" id="UP000032366"/>
    </source>
</evidence>
<dbReference type="Pfam" id="PF02682">
    <property type="entry name" value="CT_C_D"/>
    <property type="match status" value="1"/>
</dbReference>
<dbReference type="STRING" id="569857.TP70_01090"/>
<dbReference type="Proteomes" id="UP000254100">
    <property type="component" value="Unassembled WGS sequence"/>
</dbReference>
<dbReference type="GO" id="GO:0016829">
    <property type="term" value="F:lyase activity"/>
    <property type="evidence" value="ECO:0007669"/>
    <property type="project" value="UniProtKB-KW"/>
</dbReference>
<evidence type="ECO:0000313" key="6">
    <source>
        <dbReference type="EMBL" id="SUM56798.1"/>
    </source>
</evidence>
<proteinExistence type="predicted"/>
<reference evidence="6 8" key="2">
    <citation type="submission" date="2018-06" db="EMBL/GenBank/DDBJ databases">
        <authorList>
            <consortium name="Pathogen Informatics"/>
            <person name="Doyle S."/>
        </authorList>
    </citation>
    <scope>NUCLEOTIDE SEQUENCE [LARGE SCALE GENOMIC DNA]</scope>
    <source>
        <strain evidence="6 8">NCTC13832</strain>
    </source>
</reference>
<evidence type="ECO:0000259" key="4">
    <source>
        <dbReference type="SMART" id="SM00796"/>
    </source>
</evidence>
<dbReference type="InterPro" id="IPR029000">
    <property type="entry name" value="Cyclophilin-like_dom_sf"/>
</dbReference>
<dbReference type="PANTHER" id="PTHR34698">
    <property type="entry name" value="5-OXOPROLINASE SUBUNIT B"/>
    <property type="match status" value="1"/>
</dbReference>
<dbReference type="PANTHER" id="PTHR34698:SF2">
    <property type="entry name" value="5-OXOPROLINASE SUBUNIT B"/>
    <property type="match status" value="1"/>
</dbReference>
<keyword evidence="1" id="KW-0547">Nucleotide-binding</keyword>
<protein>
    <submittedName>
        <fullName evidence="5">Allophanate hydrolase</fullName>
    </submittedName>
    <submittedName>
        <fullName evidence="6">Urea amidolyase</fullName>
    </submittedName>
</protein>
<dbReference type="RefSeq" id="WP_044358707.1">
    <property type="nucleotide sequence ID" value="NZ_JXWY01000005.1"/>
</dbReference>
<dbReference type="AlphaFoldDB" id="A0A0D6XS95"/>
<organism evidence="6 8">
    <name type="scientific">Staphylococcus microti</name>
    <dbReference type="NCBI Taxonomy" id="569857"/>
    <lineage>
        <taxon>Bacteria</taxon>
        <taxon>Bacillati</taxon>
        <taxon>Bacillota</taxon>
        <taxon>Bacilli</taxon>
        <taxon>Bacillales</taxon>
        <taxon>Staphylococcaceae</taxon>
        <taxon>Staphylococcus</taxon>
    </lineage>
</organism>